<sequence>MADITTTRTSRVFRSQQDGVFHVDGWVLYRSLFAATLNLDFQFQGVSILDQAITVSLKAGAFVGVYNGTNYYNDGTVYGQANKARLSRKDFGPVAGHGSFFQVKSTVTGAQDFEIHEIGLRFLSADT</sequence>
<reference evidence="1" key="1">
    <citation type="journal article" date="2015" name="Nature">
        <title>Complex archaea that bridge the gap between prokaryotes and eukaryotes.</title>
        <authorList>
            <person name="Spang A."/>
            <person name="Saw J.H."/>
            <person name="Jorgensen S.L."/>
            <person name="Zaremba-Niedzwiedzka K."/>
            <person name="Martijn J."/>
            <person name="Lind A.E."/>
            <person name="van Eijk R."/>
            <person name="Schleper C."/>
            <person name="Guy L."/>
            <person name="Ettema T.J."/>
        </authorList>
    </citation>
    <scope>NUCLEOTIDE SEQUENCE</scope>
</reference>
<proteinExistence type="predicted"/>
<evidence type="ECO:0000313" key="1">
    <source>
        <dbReference type="EMBL" id="KKM74143.1"/>
    </source>
</evidence>
<name>A0A0F9JWP1_9ZZZZ</name>
<dbReference type="AlphaFoldDB" id="A0A0F9JWP1"/>
<comment type="caution">
    <text evidence="1">The sequence shown here is derived from an EMBL/GenBank/DDBJ whole genome shotgun (WGS) entry which is preliminary data.</text>
</comment>
<dbReference type="EMBL" id="LAZR01009187">
    <property type="protein sequence ID" value="KKM74143.1"/>
    <property type="molecule type" value="Genomic_DNA"/>
</dbReference>
<organism evidence="1">
    <name type="scientific">marine sediment metagenome</name>
    <dbReference type="NCBI Taxonomy" id="412755"/>
    <lineage>
        <taxon>unclassified sequences</taxon>
        <taxon>metagenomes</taxon>
        <taxon>ecological metagenomes</taxon>
    </lineage>
</organism>
<accession>A0A0F9JWP1</accession>
<gene>
    <name evidence="1" type="ORF">LCGC14_1403330</name>
</gene>
<protein>
    <submittedName>
        <fullName evidence="1">Uncharacterized protein</fullName>
    </submittedName>
</protein>